<dbReference type="EMBL" id="AP026561">
    <property type="protein sequence ID" value="BDP43826.1"/>
    <property type="molecule type" value="Genomic_DNA"/>
</dbReference>
<evidence type="ECO:0000256" key="10">
    <source>
        <dbReference type="SAM" id="MobiDB-lite"/>
    </source>
</evidence>
<keyword evidence="12" id="KW-1185">Reference proteome</keyword>
<evidence type="ECO:0000313" key="11">
    <source>
        <dbReference type="EMBL" id="BDP43826.1"/>
    </source>
</evidence>
<keyword evidence="11" id="KW-0808">Transferase</keyword>
<comment type="subcellular location">
    <subcellularLocation>
        <location evidence="1 9">Cell membrane</location>
        <topology evidence="1 9">Single-pass membrane protein</topology>
    </subcellularLocation>
</comment>
<feature type="region of interest" description="Disordered" evidence="10">
    <location>
        <begin position="39"/>
        <end position="62"/>
    </location>
</feature>
<evidence type="ECO:0000256" key="3">
    <source>
        <dbReference type="ARBA" id="ARBA00022475"/>
    </source>
</evidence>
<evidence type="ECO:0000256" key="8">
    <source>
        <dbReference type="ARBA" id="ARBA00023136"/>
    </source>
</evidence>
<keyword evidence="8 9" id="KW-0472">Membrane</keyword>
<keyword evidence="11" id="KW-0614">Plasmid</keyword>
<dbReference type="Pfam" id="PF02416">
    <property type="entry name" value="TatA_B_E"/>
    <property type="match status" value="1"/>
</dbReference>
<dbReference type="GO" id="GO:0016740">
    <property type="term" value="F:transferase activity"/>
    <property type="evidence" value="ECO:0007669"/>
    <property type="project" value="UniProtKB-KW"/>
</dbReference>
<evidence type="ECO:0000256" key="9">
    <source>
        <dbReference type="HAMAP-Rule" id="MF_00236"/>
    </source>
</evidence>
<comment type="function">
    <text evidence="9">Part of the twin-arginine translocation (Tat) system that transports large folded proteins containing a characteristic twin-arginine motif in their signal peptide across membranes. TatA could form the protein-conducting channel of the Tat system.</text>
</comment>
<name>A0ABN6RPY2_9DEIO</name>
<dbReference type="Gene3D" id="1.20.5.3310">
    <property type="match status" value="1"/>
</dbReference>
<dbReference type="PRINTS" id="PR01506">
    <property type="entry name" value="TATBPROTEIN"/>
</dbReference>
<evidence type="ECO:0000313" key="12">
    <source>
        <dbReference type="Proteomes" id="UP001064971"/>
    </source>
</evidence>
<dbReference type="RefSeq" id="WP_264777669.1">
    <property type="nucleotide sequence ID" value="NZ_AP026561.1"/>
</dbReference>
<protein>
    <recommendedName>
        <fullName evidence="9">Sec-independent protein translocase protein TatA</fullName>
    </recommendedName>
</protein>
<evidence type="ECO:0000256" key="6">
    <source>
        <dbReference type="ARBA" id="ARBA00022989"/>
    </source>
</evidence>
<dbReference type="PANTHER" id="PTHR42982:SF1">
    <property type="entry name" value="SEC-INDEPENDENT PROTEIN TRANSLOCASE PROTEIN TATA"/>
    <property type="match status" value="1"/>
</dbReference>
<dbReference type="InterPro" id="IPR006312">
    <property type="entry name" value="TatA/E"/>
</dbReference>
<comment type="similarity">
    <text evidence="9">Belongs to the TatA/E family.</text>
</comment>
<sequence length="62" mass="6849">MFGFGPIELLLIVLVLLILFGARKLPELGKGLGQGIREFRKGGQDVQPQELDRPSSTKEMNP</sequence>
<dbReference type="NCBIfam" id="TIGR01411">
    <property type="entry name" value="tatAE"/>
    <property type="match status" value="1"/>
</dbReference>
<geneLocation type="plasmid" evidence="11 12">
    <name>pDAETH-1</name>
</geneLocation>
<keyword evidence="3 9" id="KW-1003">Cell membrane</keyword>
<gene>
    <name evidence="9" type="primary">tatA</name>
    <name evidence="11" type="ORF">DAETH_37950</name>
</gene>
<evidence type="ECO:0000256" key="2">
    <source>
        <dbReference type="ARBA" id="ARBA00022448"/>
    </source>
</evidence>
<dbReference type="HAMAP" id="MF_00236">
    <property type="entry name" value="TatA_E"/>
    <property type="match status" value="1"/>
</dbReference>
<evidence type="ECO:0000256" key="7">
    <source>
        <dbReference type="ARBA" id="ARBA00023010"/>
    </source>
</evidence>
<evidence type="ECO:0000256" key="1">
    <source>
        <dbReference type="ARBA" id="ARBA00004162"/>
    </source>
</evidence>
<accession>A0ABN6RPY2</accession>
<reference evidence="11" key="1">
    <citation type="submission" date="2022-07" db="EMBL/GenBank/DDBJ databases">
        <title>Complete Genome Sequence of the Radioresistant Bacterium Deinococcus aetherius ST0316, Isolated from the Air Dust collected in Lower Stratosphere above Japan.</title>
        <authorList>
            <person name="Satoh K."/>
            <person name="Hagiwara K."/>
            <person name="Katsumata K."/>
            <person name="Kubo A."/>
            <person name="Yokobori S."/>
            <person name="Yamagishi A."/>
            <person name="Oono Y."/>
            <person name="Narumi I."/>
        </authorList>
    </citation>
    <scope>NUCLEOTIDE SEQUENCE</scope>
    <source>
        <strain evidence="11">ST0316</strain>
        <plasmid evidence="11">pDAETH-1</plasmid>
    </source>
</reference>
<proteinExistence type="inferred from homology"/>
<organism evidence="11 12">
    <name type="scientific">Deinococcus aetherius</name>
    <dbReference type="NCBI Taxonomy" id="200252"/>
    <lineage>
        <taxon>Bacteria</taxon>
        <taxon>Thermotogati</taxon>
        <taxon>Deinococcota</taxon>
        <taxon>Deinococci</taxon>
        <taxon>Deinococcales</taxon>
        <taxon>Deinococcaceae</taxon>
        <taxon>Deinococcus</taxon>
    </lineage>
</organism>
<evidence type="ECO:0000256" key="4">
    <source>
        <dbReference type="ARBA" id="ARBA00022692"/>
    </source>
</evidence>
<dbReference type="PANTHER" id="PTHR42982">
    <property type="entry name" value="SEC-INDEPENDENT PROTEIN TRANSLOCASE PROTEIN TATA"/>
    <property type="match status" value="1"/>
</dbReference>
<keyword evidence="7 9" id="KW-0811">Translocation</keyword>
<evidence type="ECO:0000256" key="5">
    <source>
        <dbReference type="ARBA" id="ARBA00022927"/>
    </source>
</evidence>
<keyword evidence="5 9" id="KW-0653">Protein transport</keyword>
<keyword evidence="2 9" id="KW-0813">Transport</keyword>
<dbReference type="Proteomes" id="UP001064971">
    <property type="component" value="Plasmid pDAETH-1"/>
</dbReference>
<keyword evidence="6 9" id="KW-1133">Transmembrane helix</keyword>
<dbReference type="InterPro" id="IPR003369">
    <property type="entry name" value="TatA/B/E"/>
</dbReference>
<comment type="subunit">
    <text evidence="9">Forms a complex with TatC.</text>
</comment>
<keyword evidence="4 9" id="KW-0812">Transmembrane</keyword>
<feature type="compositionally biased region" description="Basic and acidic residues" evidence="10">
    <location>
        <begin position="50"/>
        <end position="62"/>
    </location>
</feature>